<reference evidence="2" key="1">
    <citation type="submission" date="2016-04" db="EMBL/GenBank/DDBJ databases">
        <authorList>
            <person name="Chen L."/>
            <person name="Zhuang W."/>
            <person name="Wang G."/>
        </authorList>
    </citation>
    <scope>NUCLEOTIDE SEQUENCE [LARGE SCALE GENOMIC DNA]</scope>
    <source>
        <strain evidence="2">17621</strain>
    </source>
</reference>
<evidence type="ECO:0000313" key="1">
    <source>
        <dbReference type="EMBL" id="OQP48017.1"/>
    </source>
</evidence>
<gene>
    <name evidence="1" type="ORF">A4H97_29710</name>
</gene>
<dbReference type="OrthoDB" id="629901at2"/>
<dbReference type="EMBL" id="LVXG01000018">
    <property type="protein sequence ID" value="OQP48017.1"/>
    <property type="molecule type" value="Genomic_DNA"/>
</dbReference>
<dbReference type="STRING" id="354355.SAMN05660816_02341"/>
<protein>
    <submittedName>
        <fullName evidence="1">Uncharacterized protein</fullName>
    </submittedName>
</protein>
<dbReference type="Proteomes" id="UP000192610">
    <property type="component" value="Unassembled WGS sequence"/>
</dbReference>
<dbReference type="RefSeq" id="WP_081200551.1">
    <property type="nucleotide sequence ID" value="NZ_FOCZ01000004.1"/>
</dbReference>
<dbReference type="AlphaFoldDB" id="A0A1V9EPG3"/>
<evidence type="ECO:0000313" key="2">
    <source>
        <dbReference type="Proteomes" id="UP000192610"/>
    </source>
</evidence>
<organism evidence="1 2">
    <name type="scientific">Niastella yeongjuensis</name>
    <dbReference type="NCBI Taxonomy" id="354355"/>
    <lineage>
        <taxon>Bacteria</taxon>
        <taxon>Pseudomonadati</taxon>
        <taxon>Bacteroidota</taxon>
        <taxon>Chitinophagia</taxon>
        <taxon>Chitinophagales</taxon>
        <taxon>Chitinophagaceae</taxon>
        <taxon>Niastella</taxon>
    </lineage>
</organism>
<comment type="caution">
    <text evidence="1">The sequence shown here is derived from an EMBL/GenBank/DDBJ whole genome shotgun (WGS) entry which is preliminary data.</text>
</comment>
<name>A0A1V9EPG3_9BACT</name>
<proteinExistence type="predicted"/>
<keyword evidence="2" id="KW-1185">Reference proteome</keyword>
<accession>A0A1V9EPG3</accession>
<sequence length="497" mass="55646">MKSCLLFIGTLLYVGILKINGQVVALNKVDSIATLPDSYITRIEKKYTDLDQKLTGQTEKYLSRLEKAEQKIQRKLNKVQGNVMRPLQKTQGFYSQLMAKVQSVSTTDFPTPKGMYLPLVDSVNGSLAFLSQQQTLLNGSTQVNEKISASIGALKQLQARLQVSDEVKSFIAQRKEQMRLSLDQLQNTAGKFTKLPAGLTKDWKDFQQKAYYYNAQVAEYKALLNTPDRLIEKGLGLLRKLPAFQQFMKTHGELAGLFTIPADYGAPGNIGGLQTRAGTQQLIQSQLSAAGPNSTQILQQNLQAAQVKLSSFKDKLQKLGTNSADMELPDFKPNGQKTKAFWKRFEYGTNLQTAKNNFFPITTDVGLSVGYKLNDKSTIGIGASYKMGWGKDIKHIHITNQGIGFRSFIDVKLKGSFYASGGLEYNYQPLHNDSTISIHTDAFYNWQKSGLVGISKMVSIKSRFFKKTKLQLLFDFLSYQAVPRTQPIKFRVGYNIK</sequence>